<protein>
    <submittedName>
        <fullName evidence="1">Uncharacterized protein</fullName>
    </submittedName>
</protein>
<proteinExistence type="predicted"/>
<gene>
    <name evidence="1" type="ORF">HB762_27515</name>
</gene>
<sequence>MSRHEHQLVQSIVYHGDQREELDLSFLLEATFVETTTLDGPKLIIEYDDKEQYLRDDLAIKEKAVFTVVLSDPVNQDALNWETQWIVMTMPVSEAAPSRLICF</sequence>
<dbReference type="RefSeq" id="WP_255905390.1">
    <property type="nucleotide sequence ID" value="NZ_CP050473.1"/>
</dbReference>
<accession>A0ABY5IL53</accession>
<reference evidence="1" key="1">
    <citation type="submission" date="2020-03" db="EMBL/GenBank/DDBJ databases">
        <title>Five strains of Vibrio campbellii isolated from Mariana Trench.</title>
        <authorList>
            <person name="Liang J."/>
            <person name="Zhang X.-H."/>
        </authorList>
    </citation>
    <scope>NUCLEOTIDE SEQUENCE</scope>
    <source>
        <strain evidence="1">LJC013</strain>
        <plasmid evidence="1">unnamed2</plasmid>
    </source>
</reference>
<keyword evidence="2" id="KW-1185">Reference proteome</keyword>
<geneLocation type="plasmid" evidence="1 2">
    <name>unnamed2</name>
</geneLocation>
<evidence type="ECO:0000313" key="2">
    <source>
        <dbReference type="Proteomes" id="UP001059912"/>
    </source>
</evidence>
<dbReference type="EMBL" id="CP050473">
    <property type="protein sequence ID" value="UTZ35018.1"/>
    <property type="molecule type" value="Genomic_DNA"/>
</dbReference>
<evidence type="ECO:0000313" key="1">
    <source>
        <dbReference type="EMBL" id="UTZ35018.1"/>
    </source>
</evidence>
<organism evidence="1 2">
    <name type="scientific">Vibrio campbellii</name>
    <dbReference type="NCBI Taxonomy" id="680"/>
    <lineage>
        <taxon>Bacteria</taxon>
        <taxon>Pseudomonadati</taxon>
        <taxon>Pseudomonadota</taxon>
        <taxon>Gammaproteobacteria</taxon>
        <taxon>Vibrionales</taxon>
        <taxon>Vibrionaceae</taxon>
        <taxon>Vibrio</taxon>
    </lineage>
</organism>
<name>A0ABY5IL53_9VIBR</name>
<dbReference type="Proteomes" id="UP001059912">
    <property type="component" value="Plasmid unnamed2"/>
</dbReference>
<keyword evidence="1" id="KW-0614">Plasmid</keyword>